<keyword evidence="1" id="KW-0805">Transcription regulation</keyword>
<dbReference type="AlphaFoldDB" id="A0A9D1ED39"/>
<feature type="domain" description="HTH araC/xylS-type" evidence="4">
    <location>
        <begin position="189"/>
        <end position="287"/>
    </location>
</feature>
<proteinExistence type="predicted"/>
<evidence type="ECO:0000313" key="6">
    <source>
        <dbReference type="Proteomes" id="UP000824201"/>
    </source>
</evidence>
<evidence type="ECO:0000256" key="1">
    <source>
        <dbReference type="ARBA" id="ARBA00023015"/>
    </source>
</evidence>
<comment type="caution">
    <text evidence="5">The sequence shown here is derived from an EMBL/GenBank/DDBJ whole genome shotgun (WGS) entry which is preliminary data.</text>
</comment>
<reference evidence="5" key="2">
    <citation type="journal article" date="2021" name="PeerJ">
        <title>Extensive microbial diversity within the chicken gut microbiome revealed by metagenomics and culture.</title>
        <authorList>
            <person name="Gilroy R."/>
            <person name="Ravi A."/>
            <person name="Getino M."/>
            <person name="Pursley I."/>
            <person name="Horton D.L."/>
            <person name="Alikhan N.F."/>
            <person name="Baker D."/>
            <person name="Gharbi K."/>
            <person name="Hall N."/>
            <person name="Watson M."/>
            <person name="Adriaenssens E.M."/>
            <person name="Foster-Nyarko E."/>
            <person name="Jarju S."/>
            <person name="Secka A."/>
            <person name="Antonio M."/>
            <person name="Oren A."/>
            <person name="Chaudhuri R.R."/>
            <person name="La Ragione R."/>
            <person name="Hildebrand F."/>
            <person name="Pallen M.J."/>
        </authorList>
    </citation>
    <scope>NUCLEOTIDE SEQUENCE</scope>
    <source>
        <strain evidence="5">ChiW13-3771</strain>
    </source>
</reference>
<dbReference type="InterPro" id="IPR018062">
    <property type="entry name" value="HTH_AraC-typ_CS"/>
</dbReference>
<dbReference type="PROSITE" id="PS00041">
    <property type="entry name" value="HTH_ARAC_FAMILY_1"/>
    <property type="match status" value="1"/>
</dbReference>
<dbReference type="PANTHER" id="PTHR43280">
    <property type="entry name" value="ARAC-FAMILY TRANSCRIPTIONAL REGULATOR"/>
    <property type="match status" value="1"/>
</dbReference>
<evidence type="ECO:0000259" key="4">
    <source>
        <dbReference type="PROSITE" id="PS01124"/>
    </source>
</evidence>
<reference evidence="5" key="1">
    <citation type="submission" date="2020-10" db="EMBL/GenBank/DDBJ databases">
        <authorList>
            <person name="Gilroy R."/>
        </authorList>
    </citation>
    <scope>NUCLEOTIDE SEQUENCE</scope>
    <source>
        <strain evidence="5">ChiW13-3771</strain>
    </source>
</reference>
<dbReference type="PANTHER" id="PTHR43280:SF28">
    <property type="entry name" value="HTH-TYPE TRANSCRIPTIONAL ACTIVATOR RHAS"/>
    <property type="match status" value="1"/>
</dbReference>
<dbReference type="InterPro" id="IPR009057">
    <property type="entry name" value="Homeodomain-like_sf"/>
</dbReference>
<dbReference type="InterPro" id="IPR003313">
    <property type="entry name" value="AraC-bd"/>
</dbReference>
<dbReference type="GO" id="GO:0003700">
    <property type="term" value="F:DNA-binding transcription factor activity"/>
    <property type="evidence" value="ECO:0007669"/>
    <property type="project" value="InterPro"/>
</dbReference>
<keyword evidence="2" id="KW-0238">DNA-binding</keyword>
<dbReference type="PROSITE" id="PS01124">
    <property type="entry name" value="HTH_ARAC_FAMILY_2"/>
    <property type="match status" value="1"/>
</dbReference>
<evidence type="ECO:0000256" key="2">
    <source>
        <dbReference type="ARBA" id="ARBA00023125"/>
    </source>
</evidence>
<dbReference type="InterPro" id="IPR018060">
    <property type="entry name" value="HTH_AraC"/>
</dbReference>
<accession>A0A9D1ED39</accession>
<dbReference type="SUPFAM" id="SSF51215">
    <property type="entry name" value="Regulatory protein AraC"/>
    <property type="match status" value="1"/>
</dbReference>
<dbReference type="Pfam" id="PF12833">
    <property type="entry name" value="HTH_18"/>
    <property type="match status" value="1"/>
</dbReference>
<keyword evidence="3" id="KW-0804">Transcription</keyword>
<dbReference type="Gene3D" id="1.10.10.60">
    <property type="entry name" value="Homeodomain-like"/>
    <property type="match status" value="2"/>
</dbReference>
<dbReference type="InterPro" id="IPR014710">
    <property type="entry name" value="RmlC-like_jellyroll"/>
</dbReference>
<dbReference type="Pfam" id="PF02311">
    <property type="entry name" value="AraC_binding"/>
    <property type="match status" value="1"/>
</dbReference>
<name>A0A9D1ED39_9FIRM</name>
<dbReference type="SUPFAM" id="SSF46689">
    <property type="entry name" value="Homeodomain-like"/>
    <property type="match status" value="2"/>
</dbReference>
<dbReference type="Proteomes" id="UP000824201">
    <property type="component" value="Unassembled WGS sequence"/>
</dbReference>
<dbReference type="GO" id="GO:0043565">
    <property type="term" value="F:sequence-specific DNA binding"/>
    <property type="evidence" value="ECO:0007669"/>
    <property type="project" value="InterPro"/>
</dbReference>
<gene>
    <name evidence="5" type="ORF">IAC96_03220</name>
</gene>
<dbReference type="Gene3D" id="2.60.120.10">
    <property type="entry name" value="Jelly Rolls"/>
    <property type="match status" value="1"/>
</dbReference>
<evidence type="ECO:0000313" key="5">
    <source>
        <dbReference type="EMBL" id="HIR87940.1"/>
    </source>
</evidence>
<dbReference type="SMART" id="SM00342">
    <property type="entry name" value="HTH_ARAC"/>
    <property type="match status" value="1"/>
</dbReference>
<protein>
    <submittedName>
        <fullName evidence="5">Helix-turn-helix transcriptional regulator</fullName>
    </submittedName>
</protein>
<organism evidence="5 6">
    <name type="scientific">Candidatus Fimimorpha faecalis</name>
    <dbReference type="NCBI Taxonomy" id="2840824"/>
    <lineage>
        <taxon>Bacteria</taxon>
        <taxon>Bacillati</taxon>
        <taxon>Bacillota</taxon>
        <taxon>Clostridia</taxon>
        <taxon>Eubacteriales</taxon>
        <taxon>Candidatus Fimimorpha</taxon>
    </lineage>
</organism>
<sequence length="295" mass="34584">MKPIFEYNDTLNNPYEAFLFNSQTNPFPITPHWHYFIEIIYLLNGDACVQSGTQTFILQPGDLLIFHPQVIHSISFHTTPALQYYVIKFAPVYLNLTNSNLPNLSSLLHMVQENPELPIVFTKQMLNGLPLKDLFEKSVEVISKKEFGYDIIIHSYYCLIIAELLKIWKKQGFQINPQQQKNSIHERFASIAEYIIQHYQEPLSVSSIAEHFHMSYSHFALKFKEYYGQSCKDFIKQIRIQKAEDLLRFTDLDLSYISQETGFCDCSHFIHVFKEYHGITPKKFRQLSINRIGEI</sequence>
<dbReference type="InterPro" id="IPR037923">
    <property type="entry name" value="HTH-like"/>
</dbReference>
<evidence type="ECO:0000256" key="3">
    <source>
        <dbReference type="ARBA" id="ARBA00023163"/>
    </source>
</evidence>
<dbReference type="EMBL" id="DVHN01000037">
    <property type="protein sequence ID" value="HIR87940.1"/>
    <property type="molecule type" value="Genomic_DNA"/>
</dbReference>